<dbReference type="Pfam" id="PF07162">
    <property type="entry name" value="B9-C2"/>
    <property type="match status" value="1"/>
</dbReference>
<keyword evidence="2" id="KW-0963">Cytoplasm</keyword>
<dbReference type="EMBL" id="CALOZG010000010">
    <property type="protein sequence ID" value="CAH4030706.1"/>
    <property type="molecule type" value="Genomic_DNA"/>
</dbReference>
<evidence type="ECO:0000256" key="4">
    <source>
        <dbReference type="ARBA" id="ARBA00023212"/>
    </source>
</evidence>
<dbReference type="PANTHER" id="PTHR12968">
    <property type="entry name" value="B9 DOMAIN-CONTAINING"/>
    <property type="match status" value="1"/>
</dbReference>
<evidence type="ECO:0000256" key="5">
    <source>
        <dbReference type="ARBA" id="ARBA00023273"/>
    </source>
</evidence>
<sequence>MYDFLKNNKSSNIYWLKYPLQHFNLTLKLKAQETITLLPKFGEHLNQSNEEDAQNVLQYQEYNFQWQEKLFSQYQFTKFGDIQNCVSEKDLAFHRSIHQFNKKPQKVFTYVNKEYAFPLPFKSKDYGIGLYSSCIKRLNLEIFLNDNFGKGESMHNLFKSEDDVAFEDEWKAMYIFYDNSKYDEDNNLIFQDECLLISVYHNTKYNYIMISPDVNNESNPYAVESSSGYLDFEYFINVDFGKSGCGEEFKDLLNKLLKKMEKKQKHLIKFVMPPLETRKYYISLEIESAKDFDGDIYIEYHVKVPENIDSVSLLTGRTHLNKCLMNEDIHMWAFGHIVDFEVESATGIDPLPLRIFFEVISVDRWGRHRTEGYTYFPLALIPGFCKKQLSCTRPEELNEIDAESRRFFVGGYHLIEDLEMLVKPQLYATNFRFVSTGSIAVHWTVISHSHSPGCHSSENQSPVPHTSCSELIQGADAVLKQYKRAKETLAAATKSLIRAVDSE</sequence>
<comment type="subcellular location">
    <subcellularLocation>
        <location evidence="1">Cytoplasm</location>
        <location evidence="1">Cytoskeleton</location>
        <location evidence="1">Cilium basal body</location>
    </subcellularLocation>
</comment>
<accession>A0A9P0XDD7</accession>
<comment type="caution">
    <text evidence="6">The sequence shown here is derived from an EMBL/GenBank/DDBJ whole genome shotgun (WGS) entry which is preliminary data.</text>
</comment>
<proteinExistence type="predicted"/>
<dbReference type="Proteomes" id="UP001152562">
    <property type="component" value="Unassembled WGS sequence"/>
</dbReference>
<dbReference type="GO" id="GO:0060271">
    <property type="term" value="P:cilium assembly"/>
    <property type="evidence" value="ECO:0007669"/>
    <property type="project" value="TreeGrafter"/>
</dbReference>
<keyword evidence="5" id="KW-0966">Cell projection</keyword>
<reference evidence="6" key="1">
    <citation type="submission" date="2022-05" db="EMBL/GenBank/DDBJ databases">
        <authorList>
            <person name="Okamura Y."/>
        </authorList>
    </citation>
    <scope>NUCLEOTIDE SEQUENCE</scope>
</reference>
<keyword evidence="4" id="KW-0206">Cytoskeleton</keyword>
<evidence type="ECO:0008006" key="8">
    <source>
        <dbReference type="Google" id="ProtNLM"/>
    </source>
</evidence>
<evidence type="ECO:0000256" key="2">
    <source>
        <dbReference type="ARBA" id="ARBA00022490"/>
    </source>
</evidence>
<keyword evidence="3" id="KW-0970">Cilium biogenesis/degradation</keyword>
<name>A0A9P0XDD7_PIEBR</name>
<evidence type="ECO:0000313" key="7">
    <source>
        <dbReference type="Proteomes" id="UP001152562"/>
    </source>
</evidence>
<dbReference type="GO" id="GO:0036038">
    <property type="term" value="C:MKS complex"/>
    <property type="evidence" value="ECO:0007669"/>
    <property type="project" value="TreeGrafter"/>
</dbReference>
<gene>
    <name evidence="6" type="ORF">PIBRA_LOCUS7327</name>
</gene>
<organism evidence="6 7">
    <name type="scientific">Pieris brassicae</name>
    <name type="common">White butterfly</name>
    <name type="synonym">Large white butterfly</name>
    <dbReference type="NCBI Taxonomy" id="7116"/>
    <lineage>
        <taxon>Eukaryota</taxon>
        <taxon>Metazoa</taxon>
        <taxon>Ecdysozoa</taxon>
        <taxon>Arthropoda</taxon>
        <taxon>Hexapoda</taxon>
        <taxon>Insecta</taxon>
        <taxon>Pterygota</taxon>
        <taxon>Neoptera</taxon>
        <taxon>Endopterygota</taxon>
        <taxon>Lepidoptera</taxon>
        <taxon>Glossata</taxon>
        <taxon>Ditrysia</taxon>
        <taxon>Papilionoidea</taxon>
        <taxon>Pieridae</taxon>
        <taxon>Pierinae</taxon>
        <taxon>Pieris</taxon>
    </lineage>
</organism>
<dbReference type="AlphaFoldDB" id="A0A9P0XDD7"/>
<evidence type="ECO:0000256" key="3">
    <source>
        <dbReference type="ARBA" id="ARBA00022794"/>
    </source>
</evidence>
<keyword evidence="7" id="KW-1185">Reference proteome</keyword>
<evidence type="ECO:0000313" key="6">
    <source>
        <dbReference type="EMBL" id="CAH4030706.1"/>
    </source>
</evidence>
<evidence type="ECO:0000256" key="1">
    <source>
        <dbReference type="ARBA" id="ARBA00004120"/>
    </source>
</evidence>
<dbReference type="InterPro" id="IPR010796">
    <property type="entry name" value="C2_B9-type_dom"/>
</dbReference>
<protein>
    <recommendedName>
        <fullName evidence="8">Meckel syndrome type 1 protein</fullName>
    </recommendedName>
</protein>
<dbReference type="PANTHER" id="PTHR12968:SF4">
    <property type="entry name" value="TECTONIC-LIKE COMPLEX MEMBER MKS1"/>
    <property type="match status" value="1"/>
</dbReference>